<dbReference type="PANTHER" id="PTHR43689">
    <property type="entry name" value="HYDROLASE"/>
    <property type="match status" value="1"/>
</dbReference>
<name>A0A1K1SR01_9PSEU</name>
<keyword evidence="3" id="KW-1185">Reference proteome</keyword>
<dbReference type="Gene3D" id="3.40.50.1820">
    <property type="entry name" value="alpha/beta hydrolase"/>
    <property type="match status" value="1"/>
</dbReference>
<dbReference type="STRING" id="546364.SAMN04489730_6480"/>
<dbReference type="PRINTS" id="PR00111">
    <property type="entry name" value="ABHYDROLASE"/>
</dbReference>
<protein>
    <submittedName>
        <fullName evidence="2">Pimeloyl-ACP methyl ester carboxylesterase</fullName>
    </submittedName>
</protein>
<dbReference type="EMBL" id="FPJG01000006">
    <property type="protein sequence ID" value="SFW86710.1"/>
    <property type="molecule type" value="Genomic_DNA"/>
</dbReference>
<proteinExistence type="predicted"/>
<dbReference type="GO" id="GO:0003824">
    <property type="term" value="F:catalytic activity"/>
    <property type="evidence" value="ECO:0007669"/>
    <property type="project" value="UniProtKB-ARBA"/>
</dbReference>
<dbReference type="Proteomes" id="UP000182740">
    <property type="component" value="Unassembled WGS sequence"/>
</dbReference>
<gene>
    <name evidence="2" type="ORF">SAMN04489730_6480</name>
</gene>
<dbReference type="Pfam" id="PF12697">
    <property type="entry name" value="Abhydrolase_6"/>
    <property type="match status" value="1"/>
</dbReference>
<sequence>MQTLDLVDAVSGVEFGPGVHLDTRFAGDGHRLALVLPGAERAAEDAAFIEALAEDFAVVAPSHPGFGRSPRPDWCTSVGDLAALYLGWLDRSGHTDVTLVGLQFGGWVALEMAVRGGARISRLALVGSVGVKFGGPLEREIADVFATPRAELERYLYADARYRLGDLGKAPEEDVFEVARNEEALATYGWEPYLHNPGLARAIEGIAVPTSVIWGGRDGIVSPGYGCGIAERIPRARFAQIDRAGHRAQVECPDAVAKLIADLAA</sequence>
<dbReference type="SUPFAM" id="SSF53474">
    <property type="entry name" value="alpha/beta-Hydrolases"/>
    <property type="match status" value="1"/>
</dbReference>
<feature type="domain" description="AB hydrolase-1" evidence="1">
    <location>
        <begin position="47"/>
        <end position="258"/>
    </location>
</feature>
<evidence type="ECO:0000259" key="1">
    <source>
        <dbReference type="Pfam" id="PF12697"/>
    </source>
</evidence>
<reference evidence="3" key="1">
    <citation type="submission" date="2016-11" db="EMBL/GenBank/DDBJ databases">
        <authorList>
            <person name="Varghese N."/>
            <person name="Submissions S."/>
        </authorList>
    </citation>
    <scope>NUCLEOTIDE SEQUENCE [LARGE SCALE GENOMIC DNA]</scope>
    <source>
        <strain evidence="3">DSM 44671</strain>
    </source>
</reference>
<dbReference type="InterPro" id="IPR000073">
    <property type="entry name" value="AB_hydrolase_1"/>
</dbReference>
<evidence type="ECO:0000313" key="2">
    <source>
        <dbReference type="EMBL" id="SFW86710.1"/>
    </source>
</evidence>
<dbReference type="InterPro" id="IPR029058">
    <property type="entry name" value="AB_hydrolase_fold"/>
</dbReference>
<dbReference type="OrthoDB" id="3249793at2"/>
<evidence type="ECO:0000313" key="3">
    <source>
        <dbReference type="Proteomes" id="UP000182740"/>
    </source>
</evidence>
<dbReference type="AlphaFoldDB" id="A0A1K1SR01"/>
<dbReference type="RefSeq" id="WP_072479802.1">
    <property type="nucleotide sequence ID" value="NZ_FPJG01000006.1"/>
</dbReference>
<accession>A0A1K1SR01</accession>
<dbReference type="PANTHER" id="PTHR43689:SF8">
    <property type="entry name" value="ALPHA_BETA-HYDROLASES SUPERFAMILY PROTEIN"/>
    <property type="match status" value="1"/>
</dbReference>
<organism evidence="2 3">
    <name type="scientific">Amycolatopsis australiensis</name>
    <dbReference type="NCBI Taxonomy" id="546364"/>
    <lineage>
        <taxon>Bacteria</taxon>
        <taxon>Bacillati</taxon>
        <taxon>Actinomycetota</taxon>
        <taxon>Actinomycetes</taxon>
        <taxon>Pseudonocardiales</taxon>
        <taxon>Pseudonocardiaceae</taxon>
        <taxon>Amycolatopsis</taxon>
    </lineage>
</organism>